<sequence>MAAATQRGYDPVAMAWTQVHVHQATTTENGPSNLEDEGLSQLVSLRRKASQRKMATKGGAPVAPLPLKLAAGNPGGLVSNGRAWAAQTRSKTTTWRPRDTPKMRAEDIVVVLKPRETLHLKTVFQAGDLGAAIAQCVGGEAGAALNVWPHEEAANKLVRDFNINVGSGSVPFRGHVKLNGEVCRGVITVWMDERTASLKGKVVWRKGELAFVRKLGTSNGAVLTFGGRRVPRYVHNKCECTVVRENKKTVPACGTIGHRIDNCPHPDGARCGFCGQRVGASEQGLTERECTPSCMVCGKAHLTGFTDCKGKFRRLHRPGTQQHGAPNNKTSKSSGNGGASSGKSRQATGPATGNRTSSSKKNKNRKTSTRSAKSVTRTKAPTDSAGDFPPLERAHTKTRGETQRLLRRALHGYQGTTAQLADTLCDMYLCRIEDPIAPEYEYASTVKLLTNLTDSACLHLLEYINQIWDGRPLPPDWKTSGVTFIPKPRKKVNTDNLRPISLTSCAGKLVETMARDRLSSYMEAKGLFADTTFGFSPHMSAQDGAFDNARHDSILANLSTTDCGHKAFAYVRDFLSKRQALLRIEDDEYGRYTMGTRGTPQGAVLSPLLFNIAMMQLPHLLARVEGIQHSLYADDITIWTTEGSLGDIEERLQRAIGCDLQCAPAKSKLLHVRANPKDNMSLRISLTGGPIRKVEGIWILGLFIQNLLSPDSTIAKLKRVGEQVGRMIHCVSNKRGGLRGRYTLRLVHAFVTSRILYYVPYLRTTKQHDERIDAIIREATKRLLNLPVATSIAKLMSLGVLTSCQELKEAHLVNQYTRLLQMVSGRHLLDRLHIQHECTPEEACRLPELWRHKPWVSLLPRNMDTQTNEGRRKARAPALEHQYGSKHGVYYVDVAGPSLAGFYTAAVFHQDQRVNGLSYRAINSAQAEEVAIALAASAPHSKVIITDSRRACEHDLAGEVSPLAHRILSKPRHIRTPHLNASFGLLATRAFEVTIEAADAAARALTHRAPHPGSSGSEIRQQLLRFKEILADYCERHRLFPVPAKGLSGAD</sequence>
<dbReference type="EMBL" id="JABSTQ010010921">
    <property type="protein sequence ID" value="KAG0416780.1"/>
    <property type="molecule type" value="Genomic_DNA"/>
</dbReference>
<name>A0AC60PC07_IXOPE</name>
<proteinExistence type="predicted"/>
<protein>
    <submittedName>
        <fullName evidence="1">Uncharacterized protein</fullName>
    </submittedName>
</protein>
<keyword evidence="2" id="KW-1185">Reference proteome</keyword>
<evidence type="ECO:0000313" key="2">
    <source>
        <dbReference type="Proteomes" id="UP000805193"/>
    </source>
</evidence>
<gene>
    <name evidence="1" type="ORF">HPB47_006144</name>
</gene>
<dbReference type="Proteomes" id="UP000805193">
    <property type="component" value="Unassembled WGS sequence"/>
</dbReference>
<evidence type="ECO:0000313" key="1">
    <source>
        <dbReference type="EMBL" id="KAG0416780.1"/>
    </source>
</evidence>
<reference evidence="1 2" key="1">
    <citation type="journal article" date="2020" name="Cell">
        <title>Large-Scale Comparative Analyses of Tick Genomes Elucidate Their Genetic Diversity and Vector Capacities.</title>
        <authorList>
            <consortium name="Tick Genome and Microbiome Consortium (TIGMIC)"/>
            <person name="Jia N."/>
            <person name="Wang J."/>
            <person name="Shi W."/>
            <person name="Du L."/>
            <person name="Sun Y."/>
            <person name="Zhan W."/>
            <person name="Jiang J.F."/>
            <person name="Wang Q."/>
            <person name="Zhang B."/>
            <person name="Ji P."/>
            <person name="Bell-Sakyi L."/>
            <person name="Cui X.M."/>
            <person name="Yuan T.T."/>
            <person name="Jiang B.G."/>
            <person name="Yang W.F."/>
            <person name="Lam T.T."/>
            <person name="Chang Q.C."/>
            <person name="Ding S.J."/>
            <person name="Wang X.J."/>
            <person name="Zhu J.G."/>
            <person name="Ruan X.D."/>
            <person name="Zhao L."/>
            <person name="Wei J.T."/>
            <person name="Ye R.Z."/>
            <person name="Que T.C."/>
            <person name="Du C.H."/>
            <person name="Zhou Y.H."/>
            <person name="Cheng J.X."/>
            <person name="Dai P.F."/>
            <person name="Guo W.B."/>
            <person name="Han X.H."/>
            <person name="Huang E.J."/>
            <person name="Li L.F."/>
            <person name="Wei W."/>
            <person name="Gao Y.C."/>
            <person name="Liu J.Z."/>
            <person name="Shao H.Z."/>
            <person name="Wang X."/>
            <person name="Wang C.C."/>
            <person name="Yang T.C."/>
            <person name="Huo Q.B."/>
            <person name="Li W."/>
            <person name="Chen H.Y."/>
            <person name="Chen S.E."/>
            <person name="Zhou L.G."/>
            <person name="Ni X.B."/>
            <person name="Tian J.H."/>
            <person name="Sheng Y."/>
            <person name="Liu T."/>
            <person name="Pan Y.S."/>
            <person name="Xia L.Y."/>
            <person name="Li J."/>
            <person name="Zhao F."/>
            <person name="Cao W.C."/>
        </authorList>
    </citation>
    <scope>NUCLEOTIDE SEQUENCE [LARGE SCALE GENOMIC DNA]</scope>
    <source>
        <strain evidence="1">Iper-2018</strain>
    </source>
</reference>
<accession>A0AC60PC07</accession>
<comment type="caution">
    <text evidence="1">The sequence shown here is derived from an EMBL/GenBank/DDBJ whole genome shotgun (WGS) entry which is preliminary data.</text>
</comment>
<organism evidence="1 2">
    <name type="scientific">Ixodes persulcatus</name>
    <name type="common">Taiga tick</name>
    <dbReference type="NCBI Taxonomy" id="34615"/>
    <lineage>
        <taxon>Eukaryota</taxon>
        <taxon>Metazoa</taxon>
        <taxon>Ecdysozoa</taxon>
        <taxon>Arthropoda</taxon>
        <taxon>Chelicerata</taxon>
        <taxon>Arachnida</taxon>
        <taxon>Acari</taxon>
        <taxon>Parasitiformes</taxon>
        <taxon>Ixodida</taxon>
        <taxon>Ixodoidea</taxon>
        <taxon>Ixodidae</taxon>
        <taxon>Ixodinae</taxon>
        <taxon>Ixodes</taxon>
    </lineage>
</organism>